<accession>A0ABR4HUD9</accession>
<dbReference type="CDD" id="cd16630">
    <property type="entry name" value="RING-HC_RBR_RNF216"/>
    <property type="match status" value="1"/>
</dbReference>
<proteinExistence type="predicted"/>
<evidence type="ECO:0000256" key="8">
    <source>
        <dbReference type="SAM" id="Coils"/>
    </source>
</evidence>
<dbReference type="InterPro" id="IPR002867">
    <property type="entry name" value="IBR_dom"/>
</dbReference>
<feature type="region of interest" description="Disordered" evidence="9">
    <location>
        <begin position="708"/>
        <end position="730"/>
    </location>
</feature>
<dbReference type="PANTHER" id="PTHR22770">
    <property type="entry name" value="UBIQUITIN CONJUGATING ENZYME 7 INTERACTING PROTEIN-RELATED"/>
    <property type="match status" value="1"/>
</dbReference>
<feature type="compositionally biased region" description="Polar residues" evidence="9">
    <location>
        <begin position="163"/>
        <end position="175"/>
    </location>
</feature>
<reference evidence="11 12" key="1">
    <citation type="submission" date="2024-07" db="EMBL/GenBank/DDBJ databases">
        <title>Section-level genome sequencing and comparative genomics of Aspergillus sections Usti and Cavernicolus.</title>
        <authorList>
            <consortium name="Lawrence Berkeley National Laboratory"/>
            <person name="Nybo J.L."/>
            <person name="Vesth T.C."/>
            <person name="Theobald S."/>
            <person name="Frisvad J.C."/>
            <person name="Larsen T.O."/>
            <person name="Kjaerboelling I."/>
            <person name="Rothschild-Mancinelli K."/>
            <person name="Lyhne E.K."/>
            <person name="Kogle M.E."/>
            <person name="Barry K."/>
            <person name="Clum A."/>
            <person name="Na H."/>
            <person name="Ledsgaard L."/>
            <person name="Lin J."/>
            <person name="Lipzen A."/>
            <person name="Kuo A."/>
            <person name="Riley R."/>
            <person name="Mondo S."/>
            <person name="Labutti K."/>
            <person name="Haridas S."/>
            <person name="Pangalinan J."/>
            <person name="Salamov A.A."/>
            <person name="Simmons B.A."/>
            <person name="Magnuson J.K."/>
            <person name="Chen J."/>
            <person name="Drula E."/>
            <person name="Henrissat B."/>
            <person name="Wiebenga A."/>
            <person name="Lubbers R.J."/>
            <person name="Gomes A.C."/>
            <person name="Makela M.R."/>
            <person name="Stajich J."/>
            <person name="Grigoriev I.V."/>
            <person name="Mortensen U.H."/>
            <person name="De Vries R.P."/>
            <person name="Baker S.E."/>
            <person name="Andersen M.R."/>
        </authorList>
    </citation>
    <scope>NUCLEOTIDE SEQUENCE [LARGE SCALE GENOMIC DNA]</scope>
    <source>
        <strain evidence="11 12">CBS 588.65</strain>
    </source>
</reference>
<dbReference type="Pfam" id="PF26200">
    <property type="entry name" value="Rcat_RNF216"/>
    <property type="match status" value="1"/>
</dbReference>
<evidence type="ECO:0000256" key="2">
    <source>
        <dbReference type="ARBA" id="ARBA00022679"/>
    </source>
</evidence>
<keyword evidence="2" id="KW-0808">Transferase</keyword>
<organism evidence="11 12">
    <name type="scientific">Aspergillus granulosus</name>
    <dbReference type="NCBI Taxonomy" id="176169"/>
    <lineage>
        <taxon>Eukaryota</taxon>
        <taxon>Fungi</taxon>
        <taxon>Dikarya</taxon>
        <taxon>Ascomycota</taxon>
        <taxon>Pezizomycotina</taxon>
        <taxon>Eurotiomycetes</taxon>
        <taxon>Eurotiomycetidae</taxon>
        <taxon>Eurotiales</taxon>
        <taxon>Aspergillaceae</taxon>
        <taxon>Aspergillus</taxon>
        <taxon>Aspergillus subgen. Nidulantes</taxon>
    </lineage>
</organism>
<dbReference type="Proteomes" id="UP001610334">
    <property type="component" value="Unassembled WGS sequence"/>
</dbReference>
<evidence type="ECO:0000256" key="4">
    <source>
        <dbReference type="ARBA" id="ARBA00022737"/>
    </source>
</evidence>
<feature type="region of interest" description="Disordered" evidence="9">
    <location>
        <begin position="1"/>
        <end position="55"/>
    </location>
</feature>
<feature type="coiled-coil region" evidence="8">
    <location>
        <begin position="250"/>
        <end position="287"/>
    </location>
</feature>
<evidence type="ECO:0000259" key="10">
    <source>
        <dbReference type="PROSITE" id="PS51873"/>
    </source>
</evidence>
<protein>
    <recommendedName>
        <fullName evidence="10">RING-type domain-containing protein</fullName>
    </recommendedName>
</protein>
<keyword evidence="6" id="KW-0833">Ubl conjugation pathway</keyword>
<dbReference type="CDD" id="cd20339">
    <property type="entry name" value="BRcat_RBR_RNF216"/>
    <property type="match status" value="1"/>
</dbReference>
<keyword evidence="3" id="KW-0479">Metal-binding</keyword>
<feature type="compositionally biased region" description="Low complexity" evidence="9">
    <location>
        <begin position="1"/>
        <end position="12"/>
    </location>
</feature>
<keyword evidence="4" id="KW-0677">Repeat</keyword>
<dbReference type="InterPro" id="IPR047546">
    <property type="entry name" value="Rcat_RBR_RNF216"/>
</dbReference>
<dbReference type="EMBL" id="JBFXLT010000011">
    <property type="protein sequence ID" value="KAL2819095.1"/>
    <property type="molecule type" value="Genomic_DNA"/>
</dbReference>
<keyword evidence="5" id="KW-0863">Zinc-finger</keyword>
<dbReference type="InterPro" id="IPR047544">
    <property type="entry name" value="RING-HC_RBR_RNF216"/>
</dbReference>
<evidence type="ECO:0000256" key="6">
    <source>
        <dbReference type="ARBA" id="ARBA00022786"/>
    </source>
</evidence>
<comment type="caution">
    <text evidence="11">The sequence shown here is derived from an EMBL/GenBank/DDBJ whole genome shotgun (WGS) entry which is preliminary data.</text>
</comment>
<sequence length="730" mass="81605">MDSPIYISSSSGYDDDSVFGDYYSDARDEPAAAGNAAYRPAKKQRVHGPDIDGPTDPSDALLAYLGANASQNLQNPYQIAQPADATDPLLVQILEIFPDISHTYVTELITRHKDTLAVTASDQPLDVQLALSKHAIYEEILEQRSYPKQDVEAAKRKRENSDSGEASWQNNMLHQNEPNTYSRAAAELLAKEFPLIPMSHVRKVIGEKRRAYHAFLALHTDDNLEQGQRPYTKLKKSRISSAQKLSQVICDIITIEIDAARSEIQKLEAAIRKKREEEEAERANEEECARTNNLVECGCCFSDAPANRAIPCEGSELHFFCYACIRKSAETQIGLMKYTLQCFDVSGCQASFARSDLKEVLGSSMMAKLDSLQQDDEIRMAGLEGLEDCPFCSFKAVLVPVEEDREFRCENPSCKIVSCRLCKQKTHIPMSCDEARKDKGLSERHEVEEAMSKALIRNCPKCQVKIVKEDGCNKMICPQCRTSMCYVCQKDITKEAYGHFGRGCPQSDVSAGTREQREIQQAAQATIDKLLAENSELTEEHLRVELPKKSHPRAPVAAPQPPRGLVQNVRPNIQRAPNIQHANIPGPHIHGHNPQIAAPQYVVYPALYALPPQRGTPEATAADHQALAHQVFLQHTMQARQQGMGPAPIQYPFHNAVAFPQAPVRAEPPRPHHGIVAQGYAQWNHQDFLNGPDRFQQQLMTRFPNERLDIPRMNPRPGIMGFGDDDDDIL</sequence>
<evidence type="ECO:0000256" key="3">
    <source>
        <dbReference type="ARBA" id="ARBA00022723"/>
    </source>
</evidence>
<evidence type="ECO:0000256" key="9">
    <source>
        <dbReference type="SAM" id="MobiDB-lite"/>
    </source>
</evidence>
<evidence type="ECO:0000256" key="5">
    <source>
        <dbReference type="ARBA" id="ARBA00022771"/>
    </source>
</evidence>
<evidence type="ECO:0000256" key="1">
    <source>
        <dbReference type="ARBA" id="ARBA00004906"/>
    </source>
</evidence>
<dbReference type="InterPro" id="IPR044066">
    <property type="entry name" value="TRIAD_supradom"/>
</dbReference>
<gene>
    <name evidence="11" type="ORF">BJX63DRAFT_27593</name>
</gene>
<evidence type="ECO:0000313" key="11">
    <source>
        <dbReference type="EMBL" id="KAL2819095.1"/>
    </source>
</evidence>
<name>A0ABR4HUD9_9EURO</name>
<feature type="domain" description="RING-type" evidence="10">
    <location>
        <begin position="293"/>
        <end position="508"/>
    </location>
</feature>
<keyword evidence="8" id="KW-0175">Coiled coil</keyword>
<feature type="region of interest" description="Disordered" evidence="9">
    <location>
        <begin position="149"/>
        <end position="175"/>
    </location>
</feature>
<keyword evidence="12" id="KW-1185">Reference proteome</keyword>
<evidence type="ECO:0000256" key="7">
    <source>
        <dbReference type="ARBA" id="ARBA00022833"/>
    </source>
</evidence>
<dbReference type="InterPro" id="IPR051628">
    <property type="entry name" value="LUBAC_E3_Ligases"/>
</dbReference>
<dbReference type="CDD" id="cd20353">
    <property type="entry name" value="Rcat_RBR_RNF216"/>
    <property type="match status" value="1"/>
</dbReference>
<dbReference type="PROSITE" id="PS51873">
    <property type="entry name" value="TRIAD"/>
    <property type="match status" value="1"/>
</dbReference>
<dbReference type="PANTHER" id="PTHR22770:SF47">
    <property type="entry name" value="E3 UBIQUITIN-PROTEIN LIGASE RNF216"/>
    <property type="match status" value="1"/>
</dbReference>
<dbReference type="SUPFAM" id="SSF57850">
    <property type="entry name" value="RING/U-box"/>
    <property type="match status" value="1"/>
</dbReference>
<dbReference type="SMART" id="SM00647">
    <property type="entry name" value="IBR"/>
    <property type="match status" value="2"/>
</dbReference>
<dbReference type="InterPro" id="IPR047545">
    <property type="entry name" value="BRcat_RBR_RNF216"/>
</dbReference>
<keyword evidence="7" id="KW-0862">Zinc</keyword>
<dbReference type="Gene3D" id="1.20.120.1750">
    <property type="match status" value="1"/>
</dbReference>
<evidence type="ECO:0000313" key="12">
    <source>
        <dbReference type="Proteomes" id="UP001610334"/>
    </source>
</evidence>
<comment type="pathway">
    <text evidence="1">Protein modification; protein ubiquitination.</text>
</comment>